<dbReference type="InterPro" id="IPR036775">
    <property type="entry name" value="DNA_pol_Y-fam_lit_finger_sf"/>
</dbReference>
<dbReference type="RefSeq" id="WP_110522707.1">
    <property type="nucleotide sequence ID" value="NZ_QKOE01000001.1"/>
</dbReference>
<dbReference type="Pfam" id="PF00817">
    <property type="entry name" value="IMS"/>
    <property type="match status" value="1"/>
</dbReference>
<gene>
    <name evidence="7" type="ORF">DNK49_02435</name>
</gene>
<dbReference type="GO" id="GO:0006281">
    <property type="term" value="P:DNA repair"/>
    <property type="evidence" value="ECO:0007669"/>
    <property type="project" value="UniProtKB-KW"/>
</dbReference>
<dbReference type="InterPro" id="IPR050116">
    <property type="entry name" value="DNA_polymerase-Y"/>
</dbReference>
<dbReference type="CDD" id="cd01700">
    <property type="entry name" value="PolY_Pol_V_umuC"/>
    <property type="match status" value="1"/>
</dbReference>
<dbReference type="Proteomes" id="UP000248259">
    <property type="component" value="Unassembled WGS sequence"/>
</dbReference>
<keyword evidence="5" id="KW-0742">SOS response</keyword>
<evidence type="ECO:0000256" key="4">
    <source>
        <dbReference type="ARBA" id="ARBA00023204"/>
    </source>
</evidence>
<comment type="similarity">
    <text evidence="1">Belongs to the DNA polymerase type-Y family.</text>
</comment>
<dbReference type="Gene3D" id="3.40.1170.60">
    <property type="match status" value="1"/>
</dbReference>
<dbReference type="GO" id="GO:0003684">
    <property type="term" value="F:damaged DNA binding"/>
    <property type="evidence" value="ECO:0007669"/>
    <property type="project" value="InterPro"/>
</dbReference>
<dbReference type="SUPFAM" id="SSF100879">
    <property type="entry name" value="Lesion bypass DNA polymerase (Y-family), little finger domain"/>
    <property type="match status" value="1"/>
</dbReference>
<protein>
    <submittedName>
        <fullName evidence="7">DNA polymerase V subunit UmuC</fullName>
    </submittedName>
</protein>
<keyword evidence="3" id="KW-0741">SOS mutagenesis</keyword>
<organism evidence="7 8">
    <name type="scientific">Parazoarcus communis SWub3 = DSM 12120</name>
    <dbReference type="NCBI Taxonomy" id="1121029"/>
    <lineage>
        <taxon>Bacteria</taxon>
        <taxon>Pseudomonadati</taxon>
        <taxon>Pseudomonadota</taxon>
        <taxon>Betaproteobacteria</taxon>
        <taxon>Rhodocyclales</taxon>
        <taxon>Zoogloeaceae</taxon>
        <taxon>Parazoarcus</taxon>
    </lineage>
</organism>
<dbReference type="GO" id="GO:0009432">
    <property type="term" value="P:SOS response"/>
    <property type="evidence" value="ECO:0007669"/>
    <property type="project" value="UniProtKB-KW"/>
</dbReference>
<reference evidence="7 8" key="1">
    <citation type="submission" date="2018-06" db="EMBL/GenBank/DDBJ databases">
        <title>Azoarcus communis strain SWub3 genome.</title>
        <authorList>
            <person name="Zorraquino Salvo V."/>
            <person name="Toubiana D."/>
            <person name="Blumwald E."/>
        </authorList>
    </citation>
    <scope>NUCLEOTIDE SEQUENCE [LARGE SCALE GENOMIC DNA]</scope>
    <source>
        <strain evidence="7 8">SWub3</strain>
    </source>
</reference>
<dbReference type="Pfam" id="PF13438">
    <property type="entry name" value="DUF4113"/>
    <property type="match status" value="1"/>
</dbReference>
<evidence type="ECO:0000259" key="6">
    <source>
        <dbReference type="PROSITE" id="PS50173"/>
    </source>
</evidence>
<dbReference type="GO" id="GO:0005829">
    <property type="term" value="C:cytosol"/>
    <property type="evidence" value="ECO:0007669"/>
    <property type="project" value="TreeGrafter"/>
</dbReference>
<dbReference type="GO" id="GO:0042276">
    <property type="term" value="P:error-prone translesion synthesis"/>
    <property type="evidence" value="ECO:0007669"/>
    <property type="project" value="TreeGrafter"/>
</dbReference>
<evidence type="ECO:0000256" key="1">
    <source>
        <dbReference type="ARBA" id="ARBA00010945"/>
    </source>
</evidence>
<dbReference type="OrthoDB" id="9808813at2"/>
<keyword evidence="4" id="KW-0234">DNA repair</keyword>
<comment type="caution">
    <text evidence="7">The sequence shown here is derived from an EMBL/GenBank/DDBJ whole genome shotgun (WGS) entry which is preliminary data.</text>
</comment>
<dbReference type="NCBIfam" id="NF002955">
    <property type="entry name" value="PRK03609.1"/>
    <property type="match status" value="1"/>
</dbReference>
<sequence length="430" mass="47515">MAVFALVDCNNFYASCEKLFDPRLEGKPVVVLSNNDGCVVARSAEAKALGVPMGAPWHQLRELATREGIIAYSSNYSLYADMSNRVVEVLGQFSANLEVYSIDESFLDLSGYHGLNSAGLHGYGVEIRRRVAQWLGLAVCVGIGTSKTLAKLANHCAKKGLAGRDGVCDFTVMSEAKLSNLFATIPVDQVWGVGRRISDRLHEMGIETVRDLRDADAETIRARFSVVLERTVRELRGVSCVDLEEVAPTKQQIMSSRSFGLYVYDLDELREAVASYIAKAAEKLRAQDSLAGAVQVYIRTNPFTPKEPQYQRAVTLPLPEPTADTRVLSRFAINILKGIYRPGYAYQKAGVVLTELQPRKLRQQSLFAHEAGDERAQSVMNAMDSINAKWGRGTVRISAEGLNNAWQMRRGRLSPAYTTSWRELPAVKAC</sequence>
<evidence type="ECO:0000313" key="7">
    <source>
        <dbReference type="EMBL" id="PZA18406.1"/>
    </source>
</evidence>
<dbReference type="PROSITE" id="PS50173">
    <property type="entry name" value="UMUC"/>
    <property type="match status" value="1"/>
</dbReference>
<dbReference type="InterPro" id="IPR001126">
    <property type="entry name" value="UmuC"/>
</dbReference>
<accession>A0A323V4N4</accession>
<evidence type="ECO:0000313" key="8">
    <source>
        <dbReference type="Proteomes" id="UP000248259"/>
    </source>
</evidence>
<keyword evidence="2" id="KW-0227">DNA damage</keyword>
<evidence type="ECO:0000256" key="2">
    <source>
        <dbReference type="ARBA" id="ARBA00022763"/>
    </source>
</evidence>
<dbReference type="Gene3D" id="1.10.150.20">
    <property type="entry name" value="5' to 3' exonuclease, C-terminal subdomain"/>
    <property type="match status" value="1"/>
</dbReference>
<dbReference type="PANTHER" id="PTHR11076:SF34">
    <property type="entry name" value="PROTEIN UMUC"/>
    <property type="match status" value="1"/>
</dbReference>
<evidence type="ECO:0000256" key="5">
    <source>
        <dbReference type="ARBA" id="ARBA00023236"/>
    </source>
</evidence>
<evidence type="ECO:0000256" key="3">
    <source>
        <dbReference type="ARBA" id="ARBA00023199"/>
    </source>
</evidence>
<dbReference type="Pfam" id="PF11799">
    <property type="entry name" value="IMS_C"/>
    <property type="match status" value="1"/>
</dbReference>
<keyword evidence="8" id="KW-1185">Reference proteome</keyword>
<dbReference type="InterPro" id="IPR043128">
    <property type="entry name" value="Rev_trsase/Diguanyl_cyclase"/>
</dbReference>
<dbReference type="PANTHER" id="PTHR11076">
    <property type="entry name" value="DNA REPAIR POLYMERASE UMUC / TRANSFERASE FAMILY MEMBER"/>
    <property type="match status" value="1"/>
</dbReference>
<dbReference type="InterPro" id="IPR017961">
    <property type="entry name" value="DNA_pol_Y-fam_little_finger"/>
</dbReference>
<feature type="domain" description="UmuC" evidence="6">
    <location>
        <begin position="4"/>
        <end position="194"/>
    </location>
</feature>
<dbReference type="InterPro" id="IPR043502">
    <property type="entry name" value="DNA/RNA_pol_sf"/>
</dbReference>
<proteinExistence type="inferred from homology"/>
<dbReference type="GO" id="GO:0003887">
    <property type="term" value="F:DNA-directed DNA polymerase activity"/>
    <property type="evidence" value="ECO:0007669"/>
    <property type="project" value="TreeGrafter"/>
</dbReference>
<dbReference type="EMBL" id="QKOE01000001">
    <property type="protein sequence ID" value="PZA18406.1"/>
    <property type="molecule type" value="Genomic_DNA"/>
</dbReference>
<dbReference type="Gene3D" id="3.30.70.270">
    <property type="match status" value="1"/>
</dbReference>
<dbReference type="SUPFAM" id="SSF56672">
    <property type="entry name" value="DNA/RNA polymerases"/>
    <property type="match status" value="1"/>
</dbReference>
<dbReference type="Gene3D" id="3.30.1490.100">
    <property type="entry name" value="DNA polymerase, Y-family, little finger domain"/>
    <property type="match status" value="1"/>
</dbReference>
<name>A0A323V4N4_9RHOO</name>
<dbReference type="InterPro" id="IPR025188">
    <property type="entry name" value="DUF4113"/>
</dbReference>
<dbReference type="AlphaFoldDB" id="A0A323V4N4"/>